<dbReference type="PANTHER" id="PTHR43674">
    <property type="entry name" value="NITRILASE C965.09-RELATED"/>
    <property type="match status" value="1"/>
</dbReference>
<reference evidence="4" key="1">
    <citation type="journal article" date="2023" name="Mol. Phylogenet. Evol.">
        <title>Genome-scale phylogeny and comparative genomics of the fungal order Sordariales.</title>
        <authorList>
            <person name="Hensen N."/>
            <person name="Bonometti L."/>
            <person name="Westerberg I."/>
            <person name="Brannstrom I.O."/>
            <person name="Guillou S."/>
            <person name="Cros-Aarteil S."/>
            <person name="Calhoun S."/>
            <person name="Haridas S."/>
            <person name="Kuo A."/>
            <person name="Mondo S."/>
            <person name="Pangilinan J."/>
            <person name="Riley R."/>
            <person name="LaButti K."/>
            <person name="Andreopoulos B."/>
            <person name="Lipzen A."/>
            <person name="Chen C."/>
            <person name="Yan M."/>
            <person name="Daum C."/>
            <person name="Ng V."/>
            <person name="Clum A."/>
            <person name="Steindorff A."/>
            <person name="Ohm R.A."/>
            <person name="Martin F."/>
            <person name="Silar P."/>
            <person name="Natvig D.O."/>
            <person name="Lalanne C."/>
            <person name="Gautier V."/>
            <person name="Ament-Velasquez S.L."/>
            <person name="Kruys A."/>
            <person name="Hutchinson M.I."/>
            <person name="Powell A.J."/>
            <person name="Barry K."/>
            <person name="Miller A.N."/>
            <person name="Grigoriev I.V."/>
            <person name="Debuchy R."/>
            <person name="Gladieux P."/>
            <person name="Hiltunen Thoren M."/>
            <person name="Johannesson H."/>
        </authorList>
    </citation>
    <scope>NUCLEOTIDE SEQUENCE</scope>
    <source>
        <strain evidence="4">CBS 168.71</strain>
    </source>
</reference>
<evidence type="ECO:0000313" key="4">
    <source>
        <dbReference type="EMBL" id="KAK3291374.1"/>
    </source>
</evidence>
<feature type="domain" description="CN hydrolase" evidence="3">
    <location>
        <begin position="5"/>
        <end position="293"/>
    </location>
</feature>
<dbReference type="CDD" id="cd07197">
    <property type="entry name" value="nitrilase"/>
    <property type="match status" value="1"/>
</dbReference>
<evidence type="ECO:0000256" key="1">
    <source>
        <dbReference type="ARBA" id="ARBA00022801"/>
    </source>
</evidence>
<feature type="region of interest" description="Disordered" evidence="2">
    <location>
        <begin position="160"/>
        <end position="179"/>
    </location>
</feature>
<reference evidence="4" key="2">
    <citation type="submission" date="2023-06" db="EMBL/GenBank/DDBJ databases">
        <authorList>
            <consortium name="Lawrence Berkeley National Laboratory"/>
            <person name="Haridas S."/>
            <person name="Hensen N."/>
            <person name="Bonometti L."/>
            <person name="Westerberg I."/>
            <person name="Brannstrom I.O."/>
            <person name="Guillou S."/>
            <person name="Cros-Aarteil S."/>
            <person name="Calhoun S."/>
            <person name="Kuo A."/>
            <person name="Mondo S."/>
            <person name="Pangilinan J."/>
            <person name="Riley R."/>
            <person name="Labutti K."/>
            <person name="Andreopoulos B."/>
            <person name="Lipzen A."/>
            <person name="Chen C."/>
            <person name="Yanf M."/>
            <person name="Daum C."/>
            <person name="Ng V."/>
            <person name="Clum A."/>
            <person name="Steindorff A."/>
            <person name="Ohm R."/>
            <person name="Martin F."/>
            <person name="Silar P."/>
            <person name="Natvig D."/>
            <person name="Lalanne C."/>
            <person name="Gautier V."/>
            <person name="Ament-Velasquez S.L."/>
            <person name="Kruys A."/>
            <person name="Hutchinson M.I."/>
            <person name="Powell A.J."/>
            <person name="Barry K."/>
            <person name="Miller A.N."/>
            <person name="Grigoriev I.V."/>
            <person name="Debuchy R."/>
            <person name="Gladieux P."/>
            <person name="Thoren M.H."/>
            <person name="Johannesson H."/>
        </authorList>
    </citation>
    <scope>NUCLEOTIDE SEQUENCE</scope>
    <source>
        <strain evidence="4">CBS 168.71</strain>
    </source>
</reference>
<evidence type="ECO:0000259" key="3">
    <source>
        <dbReference type="PROSITE" id="PS50263"/>
    </source>
</evidence>
<organism evidence="4 5">
    <name type="scientific">Chaetomium fimeti</name>
    <dbReference type="NCBI Taxonomy" id="1854472"/>
    <lineage>
        <taxon>Eukaryota</taxon>
        <taxon>Fungi</taxon>
        <taxon>Dikarya</taxon>
        <taxon>Ascomycota</taxon>
        <taxon>Pezizomycotina</taxon>
        <taxon>Sordariomycetes</taxon>
        <taxon>Sordariomycetidae</taxon>
        <taxon>Sordariales</taxon>
        <taxon>Chaetomiaceae</taxon>
        <taxon>Chaetomium</taxon>
    </lineage>
</organism>
<dbReference type="Pfam" id="PF00795">
    <property type="entry name" value="CN_hydrolase"/>
    <property type="match status" value="1"/>
</dbReference>
<dbReference type="PROSITE" id="PS50263">
    <property type="entry name" value="CN_HYDROLASE"/>
    <property type="match status" value="1"/>
</dbReference>
<sequence>MAPIYKIATIQLVPKDIAVKDNFTRAESFIRQAAAQGTHLAVLPEYHLTSWCPDHPDFIAACAESATYLPRYQALARHLNINIVPGTICEVHPSPANSNNNNNGDTTAQEIRNMAYWIEASTGRLLASYQKVNLWHSERPHLTAGIAQSAHRAFDTPLTWEGPTTTATDSAQQKENHRGRGRPIRAGMLICWDLTFPEAFRALVRDGAELIVIPSYWVCDRSDLEEARRRMNADCEGLFIDNALVARAFENECVVVFCNAPGLSGVVAPVFGRVGGEGLGANEEVMRVVEVDFESVEVIEEVYKVRKDLAREGWHYGYSICGEEEGEERVVKSGSSRGRGWEKL</sequence>
<dbReference type="InterPro" id="IPR003010">
    <property type="entry name" value="C-N_Hydrolase"/>
</dbReference>
<dbReference type="AlphaFoldDB" id="A0AAE0H7R3"/>
<dbReference type="SUPFAM" id="SSF56317">
    <property type="entry name" value="Carbon-nitrogen hydrolase"/>
    <property type="match status" value="1"/>
</dbReference>
<dbReference type="Proteomes" id="UP001278766">
    <property type="component" value="Unassembled WGS sequence"/>
</dbReference>
<dbReference type="Gene3D" id="3.60.110.10">
    <property type="entry name" value="Carbon-nitrogen hydrolase"/>
    <property type="match status" value="1"/>
</dbReference>
<dbReference type="InterPro" id="IPR036526">
    <property type="entry name" value="C-N_Hydrolase_sf"/>
</dbReference>
<evidence type="ECO:0000256" key="2">
    <source>
        <dbReference type="SAM" id="MobiDB-lite"/>
    </source>
</evidence>
<name>A0AAE0H7R3_9PEZI</name>
<keyword evidence="1 4" id="KW-0378">Hydrolase</keyword>
<feature type="compositionally biased region" description="Polar residues" evidence="2">
    <location>
        <begin position="162"/>
        <end position="171"/>
    </location>
</feature>
<dbReference type="EMBL" id="JAUEPN010000010">
    <property type="protein sequence ID" value="KAK3291374.1"/>
    <property type="molecule type" value="Genomic_DNA"/>
</dbReference>
<dbReference type="PANTHER" id="PTHR43674:SF16">
    <property type="entry name" value="CARBON-NITROGEN FAMILY, PUTATIVE (AFU_ORTHOLOGUE AFUA_5G02350)-RELATED"/>
    <property type="match status" value="1"/>
</dbReference>
<dbReference type="RefSeq" id="XP_062654888.1">
    <property type="nucleotide sequence ID" value="XM_062808096.1"/>
</dbReference>
<keyword evidence="5" id="KW-1185">Reference proteome</keyword>
<proteinExistence type="predicted"/>
<gene>
    <name evidence="4" type="ORF">B0H64DRAFT_47532</name>
</gene>
<evidence type="ECO:0000313" key="5">
    <source>
        <dbReference type="Proteomes" id="UP001278766"/>
    </source>
</evidence>
<comment type="caution">
    <text evidence="4">The sequence shown here is derived from an EMBL/GenBank/DDBJ whole genome shotgun (WGS) entry which is preliminary data.</text>
</comment>
<dbReference type="InterPro" id="IPR050345">
    <property type="entry name" value="Aliph_Amidase/BUP"/>
</dbReference>
<protein>
    <submittedName>
        <fullName evidence="4">Carbon-nitrogen hydrolase</fullName>
    </submittedName>
</protein>
<dbReference type="GeneID" id="87845044"/>
<accession>A0AAE0H7R3</accession>
<dbReference type="GO" id="GO:0016811">
    <property type="term" value="F:hydrolase activity, acting on carbon-nitrogen (but not peptide) bonds, in linear amides"/>
    <property type="evidence" value="ECO:0007669"/>
    <property type="project" value="TreeGrafter"/>
</dbReference>